<dbReference type="PANTHER" id="PTHR43386:SF1">
    <property type="entry name" value="D,D-DIPEPTIDE TRANSPORT SYSTEM PERMEASE PROTEIN DDPC-RELATED"/>
    <property type="match status" value="1"/>
</dbReference>
<evidence type="ECO:0000259" key="8">
    <source>
        <dbReference type="PROSITE" id="PS50928"/>
    </source>
</evidence>
<dbReference type="CDD" id="cd06261">
    <property type="entry name" value="TM_PBP2"/>
    <property type="match status" value="1"/>
</dbReference>
<evidence type="ECO:0000256" key="5">
    <source>
        <dbReference type="ARBA" id="ARBA00022989"/>
    </source>
</evidence>
<keyword evidence="6 7" id="KW-0472">Membrane</keyword>
<evidence type="ECO:0000313" key="10">
    <source>
        <dbReference type="Proteomes" id="UP001174909"/>
    </source>
</evidence>
<dbReference type="EMBL" id="CASHTH010002526">
    <property type="protein sequence ID" value="CAI8031228.1"/>
    <property type="molecule type" value="Genomic_DNA"/>
</dbReference>
<keyword evidence="4 7" id="KW-0812">Transmembrane</keyword>
<protein>
    <submittedName>
        <fullName evidence="9">Peptide transport system permease protein BRA1093/BS1330_II1085</fullName>
    </submittedName>
</protein>
<evidence type="ECO:0000256" key="7">
    <source>
        <dbReference type="SAM" id="Phobius"/>
    </source>
</evidence>
<dbReference type="GO" id="GO:0055085">
    <property type="term" value="P:transmembrane transport"/>
    <property type="evidence" value="ECO:0007669"/>
    <property type="project" value="InterPro"/>
</dbReference>
<sequence length="254" mass="27083">MSGEPNADHYFGTDQQGRDILSRVIFGTRTTLIVAIIAVLFGTTGGSLLGIVSAYLGGKVDLILQRLLEILQAFPDVILALLLLAALDPSLGTVILAISITRIPFGGRVIRSVALQIREMEYVTAARAIGANDIRIMFRHVAPQCVAPYLILATAHLGVAILIESGLGFLGAGVPPPTATWGNMLAFANFSSFKPLWWMAFYPGLAITVTVLAFNLFGDSCATSLTRASATGNLHPIPTISRSHSYVPLHIGEQ</sequence>
<keyword evidence="2" id="KW-0813">Transport</keyword>
<dbReference type="AlphaFoldDB" id="A0AA35SJQ5"/>
<evidence type="ECO:0000256" key="4">
    <source>
        <dbReference type="ARBA" id="ARBA00022692"/>
    </source>
</evidence>
<evidence type="ECO:0000256" key="1">
    <source>
        <dbReference type="ARBA" id="ARBA00004651"/>
    </source>
</evidence>
<keyword evidence="10" id="KW-1185">Reference proteome</keyword>
<keyword evidence="3" id="KW-1003">Cell membrane</keyword>
<dbReference type="InterPro" id="IPR035906">
    <property type="entry name" value="MetI-like_sf"/>
</dbReference>
<feature type="domain" description="ABC transmembrane type-1" evidence="8">
    <location>
        <begin position="28"/>
        <end position="218"/>
    </location>
</feature>
<dbReference type="Proteomes" id="UP001174909">
    <property type="component" value="Unassembled WGS sequence"/>
</dbReference>
<dbReference type="PROSITE" id="PS50928">
    <property type="entry name" value="ABC_TM1"/>
    <property type="match status" value="1"/>
</dbReference>
<keyword evidence="5 7" id="KW-1133">Transmembrane helix</keyword>
<evidence type="ECO:0000256" key="6">
    <source>
        <dbReference type="ARBA" id="ARBA00023136"/>
    </source>
</evidence>
<reference evidence="9" key="1">
    <citation type="submission" date="2023-03" db="EMBL/GenBank/DDBJ databases">
        <authorList>
            <person name="Steffen K."/>
            <person name="Cardenas P."/>
        </authorList>
    </citation>
    <scope>NUCLEOTIDE SEQUENCE</scope>
</reference>
<name>A0AA35SJQ5_GEOBA</name>
<comment type="caution">
    <text evidence="9">The sequence shown here is derived from an EMBL/GenBank/DDBJ whole genome shotgun (WGS) entry which is preliminary data.</text>
</comment>
<dbReference type="SUPFAM" id="SSF161098">
    <property type="entry name" value="MetI-like"/>
    <property type="match status" value="1"/>
</dbReference>
<dbReference type="Pfam" id="PF00528">
    <property type="entry name" value="BPD_transp_1"/>
    <property type="match status" value="1"/>
</dbReference>
<feature type="transmembrane region" description="Helical" evidence="7">
    <location>
        <begin position="149"/>
        <end position="175"/>
    </location>
</feature>
<comment type="subcellular location">
    <subcellularLocation>
        <location evidence="1">Cell membrane</location>
        <topology evidence="1">Multi-pass membrane protein</topology>
    </subcellularLocation>
</comment>
<evidence type="ECO:0000313" key="9">
    <source>
        <dbReference type="EMBL" id="CAI8031228.1"/>
    </source>
</evidence>
<gene>
    <name evidence="9" type="ORF">GBAR_LOCUS17731</name>
</gene>
<proteinExistence type="predicted"/>
<evidence type="ECO:0000256" key="3">
    <source>
        <dbReference type="ARBA" id="ARBA00022475"/>
    </source>
</evidence>
<dbReference type="InterPro" id="IPR050366">
    <property type="entry name" value="BP-dependent_transpt_permease"/>
</dbReference>
<dbReference type="Gene3D" id="1.10.3720.10">
    <property type="entry name" value="MetI-like"/>
    <property type="match status" value="1"/>
</dbReference>
<dbReference type="GO" id="GO:0005886">
    <property type="term" value="C:plasma membrane"/>
    <property type="evidence" value="ECO:0007669"/>
    <property type="project" value="UniProtKB-SubCell"/>
</dbReference>
<dbReference type="InterPro" id="IPR000515">
    <property type="entry name" value="MetI-like"/>
</dbReference>
<organism evidence="9 10">
    <name type="scientific">Geodia barretti</name>
    <name type="common">Barrett's horny sponge</name>
    <dbReference type="NCBI Taxonomy" id="519541"/>
    <lineage>
        <taxon>Eukaryota</taxon>
        <taxon>Metazoa</taxon>
        <taxon>Porifera</taxon>
        <taxon>Demospongiae</taxon>
        <taxon>Heteroscleromorpha</taxon>
        <taxon>Tetractinellida</taxon>
        <taxon>Astrophorina</taxon>
        <taxon>Geodiidae</taxon>
        <taxon>Geodia</taxon>
    </lineage>
</organism>
<feature type="transmembrane region" description="Helical" evidence="7">
    <location>
        <begin position="77"/>
        <end position="101"/>
    </location>
</feature>
<accession>A0AA35SJQ5</accession>
<dbReference type="PANTHER" id="PTHR43386">
    <property type="entry name" value="OLIGOPEPTIDE TRANSPORT SYSTEM PERMEASE PROTEIN APPC"/>
    <property type="match status" value="1"/>
</dbReference>
<feature type="transmembrane region" description="Helical" evidence="7">
    <location>
        <begin position="32"/>
        <end position="57"/>
    </location>
</feature>
<evidence type="ECO:0000256" key="2">
    <source>
        <dbReference type="ARBA" id="ARBA00022448"/>
    </source>
</evidence>
<feature type="transmembrane region" description="Helical" evidence="7">
    <location>
        <begin position="195"/>
        <end position="217"/>
    </location>
</feature>